<reference evidence="2 3" key="1">
    <citation type="submission" date="2021-06" db="EMBL/GenBank/DDBJ databases">
        <title>Complete genome sequence of the secondary alcohol utilizing methanogen Methanospirillum hungatei strain GP1.</title>
        <authorList>
            <person name="Day L.A."/>
            <person name="Costa K.C."/>
        </authorList>
    </citation>
    <scope>NUCLEOTIDE SEQUENCE [LARGE SCALE GENOMIC DNA]</scope>
    <source>
        <strain evidence="2 3">GP1</strain>
    </source>
</reference>
<dbReference type="OrthoDB" id="9287at2157"/>
<dbReference type="AlphaFoldDB" id="A0A8F5VMS6"/>
<dbReference type="CDD" id="cd05403">
    <property type="entry name" value="NT_KNTase_like"/>
    <property type="match status" value="1"/>
</dbReference>
<evidence type="ECO:0000259" key="1">
    <source>
        <dbReference type="Pfam" id="PF01909"/>
    </source>
</evidence>
<organism evidence="2 3">
    <name type="scientific">Methanospirillum hungatei</name>
    <dbReference type="NCBI Taxonomy" id="2203"/>
    <lineage>
        <taxon>Archaea</taxon>
        <taxon>Methanobacteriati</taxon>
        <taxon>Methanobacteriota</taxon>
        <taxon>Stenosarchaea group</taxon>
        <taxon>Methanomicrobia</taxon>
        <taxon>Methanomicrobiales</taxon>
        <taxon>Methanospirillaceae</taxon>
        <taxon>Methanospirillum</taxon>
    </lineage>
</organism>
<accession>A0A8F5VMS6</accession>
<dbReference type="Pfam" id="PF01909">
    <property type="entry name" value="NTP_transf_2"/>
    <property type="match status" value="1"/>
</dbReference>
<dbReference type="PANTHER" id="PTHR33933">
    <property type="entry name" value="NUCLEOTIDYLTRANSFERASE"/>
    <property type="match status" value="1"/>
</dbReference>
<dbReference type="EMBL" id="CP077107">
    <property type="protein sequence ID" value="QXO94628.1"/>
    <property type="molecule type" value="Genomic_DNA"/>
</dbReference>
<name>A0A8F5VMS6_METHU</name>
<evidence type="ECO:0000313" key="3">
    <source>
        <dbReference type="Proteomes" id="UP000694228"/>
    </source>
</evidence>
<dbReference type="GO" id="GO:0016779">
    <property type="term" value="F:nucleotidyltransferase activity"/>
    <property type="evidence" value="ECO:0007669"/>
    <property type="project" value="InterPro"/>
</dbReference>
<dbReference type="InterPro" id="IPR002934">
    <property type="entry name" value="Polymerase_NTP_transf_dom"/>
</dbReference>
<proteinExistence type="predicted"/>
<sequence>MDDTSLAKVIRIIIEAIDPDSIILFGSRAKDSHNKESDYDICVLKTGLKERRKTAKMLYRSLYGVGVPVDILVETPDSFNTHKNNPHLIYREIAQFGKVLYEKPTNC</sequence>
<dbReference type="InterPro" id="IPR052548">
    <property type="entry name" value="Type_VII_TA_antitoxin"/>
</dbReference>
<protein>
    <submittedName>
        <fullName evidence="2">Nucleotidyltransferase domain-containing protein</fullName>
    </submittedName>
</protein>
<feature type="domain" description="Polymerase nucleotidyl transferase" evidence="1">
    <location>
        <begin position="10"/>
        <end position="83"/>
    </location>
</feature>
<dbReference type="Proteomes" id="UP000694228">
    <property type="component" value="Chromosome"/>
</dbReference>
<gene>
    <name evidence="2" type="ORF">KSK55_15155</name>
</gene>
<dbReference type="PANTHER" id="PTHR33933:SF1">
    <property type="entry name" value="PROTEIN ADENYLYLTRANSFERASE MNTA-RELATED"/>
    <property type="match status" value="1"/>
</dbReference>
<evidence type="ECO:0000313" key="2">
    <source>
        <dbReference type="EMBL" id="QXO94628.1"/>
    </source>
</evidence>